<evidence type="ECO:0000313" key="1">
    <source>
        <dbReference type="EMBL" id="CAG8814150.1"/>
    </source>
</evidence>
<reference evidence="1 2" key="1">
    <citation type="submission" date="2021-06" db="EMBL/GenBank/DDBJ databases">
        <authorList>
            <person name="Kallberg Y."/>
            <person name="Tangrot J."/>
            <person name="Rosling A."/>
        </authorList>
    </citation>
    <scope>NUCLEOTIDE SEQUENCE [LARGE SCALE GENOMIC DNA]</scope>
    <source>
        <strain evidence="1 2">120-4 pot B 10/14</strain>
    </source>
</reference>
<dbReference type="Proteomes" id="UP000789901">
    <property type="component" value="Unassembled WGS sequence"/>
</dbReference>
<proteinExistence type="predicted"/>
<organism evidence="1 2">
    <name type="scientific">Gigaspora margarita</name>
    <dbReference type="NCBI Taxonomy" id="4874"/>
    <lineage>
        <taxon>Eukaryota</taxon>
        <taxon>Fungi</taxon>
        <taxon>Fungi incertae sedis</taxon>
        <taxon>Mucoromycota</taxon>
        <taxon>Glomeromycotina</taxon>
        <taxon>Glomeromycetes</taxon>
        <taxon>Diversisporales</taxon>
        <taxon>Gigasporaceae</taxon>
        <taxon>Gigaspora</taxon>
    </lineage>
</organism>
<dbReference type="EMBL" id="CAJVQB010029517">
    <property type="protein sequence ID" value="CAG8814150.1"/>
    <property type="molecule type" value="Genomic_DNA"/>
</dbReference>
<keyword evidence="2" id="KW-1185">Reference proteome</keyword>
<feature type="non-terminal residue" evidence="1">
    <location>
        <position position="126"/>
    </location>
</feature>
<comment type="caution">
    <text evidence="1">The sequence shown here is derived from an EMBL/GenBank/DDBJ whole genome shotgun (WGS) entry which is preliminary data.</text>
</comment>
<gene>
    <name evidence="1" type="ORF">GMARGA_LOCUS25973</name>
</gene>
<evidence type="ECO:0000313" key="2">
    <source>
        <dbReference type="Proteomes" id="UP000789901"/>
    </source>
</evidence>
<accession>A0ABN7W306</accession>
<sequence length="126" mass="14855">MESRTEESVQNRGVWVRKRKLQDWVAPDVQYIALERSLEKMMQATLEKVVEEIKHMNKDWVLIDKIWDIAATRAFMLRVMKKEGWNMVADIRDPFEKVLIEASTSIGTKIREVYGVDLEIFKKVLS</sequence>
<name>A0ABN7W306_GIGMA</name>
<protein>
    <submittedName>
        <fullName evidence="1">287_t:CDS:1</fullName>
    </submittedName>
</protein>